<evidence type="ECO:0000313" key="1">
    <source>
        <dbReference type="EMBL" id="RUS33694.1"/>
    </source>
</evidence>
<organism evidence="1 2">
    <name type="scientific">Jimgerdemannia flammicorona</name>
    <dbReference type="NCBI Taxonomy" id="994334"/>
    <lineage>
        <taxon>Eukaryota</taxon>
        <taxon>Fungi</taxon>
        <taxon>Fungi incertae sedis</taxon>
        <taxon>Mucoromycota</taxon>
        <taxon>Mucoromycotina</taxon>
        <taxon>Endogonomycetes</taxon>
        <taxon>Endogonales</taxon>
        <taxon>Endogonaceae</taxon>
        <taxon>Jimgerdemannia</taxon>
    </lineage>
</organism>
<protein>
    <submittedName>
        <fullName evidence="1">Uncharacterized protein</fullName>
    </submittedName>
</protein>
<sequence>NSSQKSFLHFHQVRAARFENGSFYSVSPCWVNFLGQNGYWQVQPSGDSDVVFQECITIRVVIFEAQRTSCISDFQDSLNNQNSKWRKRYLTCLTNILAEEHRREL</sequence>
<dbReference type="AlphaFoldDB" id="A0A433QV99"/>
<accession>A0A433QV99</accession>
<dbReference type="Proteomes" id="UP000274822">
    <property type="component" value="Unassembled WGS sequence"/>
</dbReference>
<comment type="caution">
    <text evidence="1">The sequence shown here is derived from an EMBL/GenBank/DDBJ whole genome shotgun (WGS) entry which is preliminary data.</text>
</comment>
<keyword evidence="2" id="KW-1185">Reference proteome</keyword>
<feature type="non-terminal residue" evidence="1">
    <location>
        <position position="1"/>
    </location>
</feature>
<dbReference type="EMBL" id="RBNJ01000999">
    <property type="protein sequence ID" value="RUS33694.1"/>
    <property type="molecule type" value="Genomic_DNA"/>
</dbReference>
<evidence type="ECO:0000313" key="2">
    <source>
        <dbReference type="Proteomes" id="UP000274822"/>
    </source>
</evidence>
<reference evidence="1 2" key="1">
    <citation type="journal article" date="2018" name="New Phytol.">
        <title>Phylogenomics of Endogonaceae and evolution of mycorrhizas within Mucoromycota.</title>
        <authorList>
            <person name="Chang Y."/>
            <person name="Desiro A."/>
            <person name="Na H."/>
            <person name="Sandor L."/>
            <person name="Lipzen A."/>
            <person name="Clum A."/>
            <person name="Barry K."/>
            <person name="Grigoriev I.V."/>
            <person name="Martin F.M."/>
            <person name="Stajich J.E."/>
            <person name="Smith M.E."/>
            <person name="Bonito G."/>
            <person name="Spatafora J.W."/>
        </authorList>
    </citation>
    <scope>NUCLEOTIDE SEQUENCE [LARGE SCALE GENOMIC DNA]</scope>
    <source>
        <strain evidence="1 2">AD002</strain>
    </source>
</reference>
<name>A0A433QV99_9FUNG</name>
<gene>
    <name evidence="1" type="ORF">BC938DRAFT_484322</name>
</gene>
<proteinExistence type="predicted"/>